<dbReference type="OrthoDB" id="9772881at2"/>
<dbReference type="Gene3D" id="1.20.1260.10">
    <property type="match status" value="2"/>
</dbReference>
<keyword evidence="2" id="KW-1185">Reference proteome</keyword>
<evidence type="ECO:0008006" key="3">
    <source>
        <dbReference type="Google" id="ProtNLM"/>
    </source>
</evidence>
<dbReference type="InterPro" id="IPR009078">
    <property type="entry name" value="Ferritin-like_SF"/>
</dbReference>
<dbReference type="EMBL" id="SLXK01000078">
    <property type="protein sequence ID" value="TCP17440.1"/>
    <property type="molecule type" value="Genomic_DNA"/>
</dbReference>
<dbReference type="Proteomes" id="UP000295416">
    <property type="component" value="Unassembled WGS sequence"/>
</dbReference>
<dbReference type="AlphaFoldDB" id="A0A4R2N8X7"/>
<name>A0A4R2N8X7_9BACL</name>
<dbReference type="SUPFAM" id="SSF47240">
    <property type="entry name" value="Ferritin-like"/>
    <property type="match status" value="1"/>
</dbReference>
<reference evidence="1 2" key="1">
    <citation type="submission" date="2019-03" db="EMBL/GenBank/DDBJ databases">
        <title>Genomic Encyclopedia of Type Strains, Phase IV (KMG-IV): sequencing the most valuable type-strain genomes for metagenomic binning, comparative biology and taxonomic classification.</title>
        <authorList>
            <person name="Goeker M."/>
        </authorList>
    </citation>
    <scope>NUCLEOTIDE SEQUENCE [LARGE SCALE GENOMIC DNA]</scope>
    <source>
        <strain evidence="1 2">DSM 19377</strain>
    </source>
</reference>
<proteinExistence type="predicted"/>
<protein>
    <recommendedName>
        <fullName evidence="3">Bacterioferritin</fullName>
    </recommendedName>
</protein>
<evidence type="ECO:0000313" key="1">
    <source>
        <dbReference type="EMBL" id="TCP17440.1"/>
    </source>
</evidence>
<dbReference type="RefSeq" id="WP_132748708.1">
    <property type="nucleotide sequence ID" value="NZ_SLXK01000078.1"/>
</dbReference>
<organism evidence="1 2">
    <name type="scientific">Scopulibacillus darangshiensis</name>
    <dbReference type="NCBI Taxonomy" id="442528"/>
    <lineage>
        <taxon>Bacteria</taxon>
        <taxon>Bacillati</taxon>
        <taxon>Bacillota</taxon>
        <taxon>Bacilli</taxon>
        <taxon>Bacillales</taxon>
        <taxon>Sporolactobacillaceae</taxon>
        <taxon>Scopulibacillus</taxon>
    </lineage>
</organism>
<sequence length="212" mass="24281">MNNTSNSITFVTNTLDYVSEELAEKIARRARRRLDEIVAGRKNFNEFTCSAGLPYPSIRFQKNKKAARILLDVYSGAISEFTALNSFRYQYIVAEPNHPDFTGLLKCVDLNEDFHTRTLAKLIDRLGGNPKYFNSDKMFWNGSEAIYGTNVEDRLKADIAAEMGIIKVYARTLAELNDPDIEPLIRRLALDDVFHLFIFEDALCRFKKGEFC</sequence>
<evidence type="ECO:0000313" key="2">
    <source>
        <dbReference type="Proteomes" id="UP000295416"/>
    </source>
</evidence>
<accession>A0A4R2N8X7</accession>
<comment type="caution">
    <text evidence="1">The sequence shown here is derived from an EMBL/GenBank/DDBJ whole genome shotgun (WGS) entry which is preliminary data.</text>
</comment>
<gene>
    <name evidence="1" type="ORF">EV207_1783</name>
</gene>
<dbReference type="InterPro" id="IPR012347">
    <property type="entry name" value="Ferritin-like"/>
</dbReference>